<accession>A0AAU7UBD4</accession>
<proteinExistence type="predicted"/>
<reference evidence="1" key="1">
    <citation type="submission" date="2024-06" db="EMBL/GenBank/DDBJ databases">
        <title>Draft Genome Sequence of Deinococcus sonorensis Type Strain KR-87, a Biofilm Producing Representative of the Genus Deinococcus.</title>
        <authorList>
            <person name="Boren L.S."/>
            <person name="Grosso R.A."/>
            <person name="Hugenberg-Cox A.N."/>
            <person name="Hill J.T.E."/>
            <person name="Albert C.M."/>
            <person name="Tuohy J.M."/>
        </authorList>
    </citation>
    <scope>NUCLEOTIDE SEQUENCE</scope>
    <source>
        <strain evidence="1">KR-87</strain>
    </source>
</reference>
<dbReference type="KEGG" id="dsc:ABOD76_05655"/>
<protein>
    <recommendedName>
        <fullName evidence="2">HTH marR-type domain-containing protein</fullName>
    </recommendedName>
</protein>
<evidence type="ECO:0008006" key="2">
    <source>
        <dbReference type="Google" id="ProtNLM"/>
    </source>
</evidence>
<sequence>MRQSDPRDARAGYAALTPAGQELLGHALTSAQGIAGEIIQDLSPDEVTVLARVLARLN</sequence>
<organism evidence="1">
    <name type="scientific">Deinococcus sonorensis KR-87</name>
    <dbReference type="NCBI Taxonomy" id="694439"/>
    <lineage>
        <taxon>Bacteria</taxon>
        <taxon>Thermotogati</taxon>
        <taxon>Deinococcota</taxon>
        <taxon>Deinococci</taxon>
        <taxon>Deinococcales</taxon>
        <taxon>Deinococcaceae</taxon>
        <taxon>Deinococcus</taxon>
    </lineage>
</organism>
<dbReference type="InterPro" id="IPR036388">
    <property type="entry name" value="WH-like_DNA-bd_sf"/>
</dbReference>
<dbReference type="SUPFAM" id="SSF46785">
    <property type="entry name" value="Winged helix' DNA-binding domain"/>
    <property type="match status" value="1"/>
</dbReference>
<name>A0AAU7UBD4_9DEIO</name>
<dbReference type="AlphaFoldDB" id="A0AAU7UBD4"/>
<dbReference type="RefSeq" id="WP_350243831.1">
    <property type="nucleotide sequence ID" value="NZ_CP158299.1"/>
</dbReference>
<dbReference type="InterPro" id="IPR036390">
    <property type="entry name" value="WH_DNA-bd_sf"/>
</dbReference>
<dbReference type="Gene3D" id="1.10.10.10">
    <property type="entry name" value="Winged helix-like DNA-binding domain superfamily/Winged helix DNA-binding domain"/>
    <property type="match status" value="1"/>
</dbReference>
<dbReference type="EMBL" id="CP158299">
    <property type="protein sequence ID" value="XBV85789.1"/>
    <property type="molecule type" value="Genomic_DNA"/>
</dbReference>
<gene>
    <name evidence="1" type="ORF">ABOD76_05655</name>
</gene>
<evidence type="ECO:0000313" key="1">
    <source>
        <dbReference type="EMBL" id="XBV85789.1"/>
    </source>
</evidence>